<dbReference type="SUPFAM" id="SSF53850">
    <property type="entry name" value="Periplasmic binding protein-like II"/>
    <property type="match status" value="1"/>
</dbReference>
<comment type="similarity">
    <text evidence="1">Belongs to the LysR transcriptional regulatory family.</text>
</comment>
<evidence type="ECO:0000256" key="1">
    <source>
        <dbReference type="ARBA" id="ARBA00009437"/>
    </source>
</evidence>
<dbReference type="InterPro" id="IPR036390">
    <property type="entry name" value="WH_DNA-bd_sf"/>
</dbReference>
<evidence type="ECO:0000256" key="3">
    <source>
        <dbReference type="ARBA" id="ARBA00023125"/>
    </source>
</evidence>
<dbReference type="GO" id="GO:0003700">
    <property type="term" value="F:DNA-binding transcription factor activity"/>
    <property type="evidence" value="ECO:0007669"/>
    <property type="project" value="InterPro"/>
</dbReference>
<dbReference type="PANTHER" id="PTHR30126">
    <property type="entry name" value="HTH-TYPE TRANSCRIPTIONAL REGULATOR"/>
    <property type="match status" value="1"/>
</dbReference>
<keyword evidence="4" id="KW-0804">Transcription</keyword>
<dbReference type="GO" id="GO:0000976">
    <property type="term" value="F:transcription cis-regulatory region binding"/>
    <property type="evidence" value="ECO:0007669"/>
    <property type="project" value="TreeGrafter"/>
</dbReference>
<gene>
    <name evidence="6" type="ORF">HBH39_14790</name>
</gene>
<accession>A0A6G9QNF6</accession>
<dbReference type="InterPro" id="IPR036388">
    <property type="entry name" value="WH-like_DNA-bd_sf"/>
</dbReference>
<dbReference type="EMBL" id="CP050313">
    <property type="protein sequence ID" value="QIR15595.1"/>
    <property type="molecule type" value="Genomic_DNA"/>
</dbReference>
<dbReference type="PANTHER" id="PTHR30126:SF40">
    <property type="entry name" value="HTH-TYPE TRANSCRIPTIONAL REGULATOR GLTR"/>
    <property type="match status" value="1"/>
</dbReference>
<keyword evidence="3" id="KW-0238">DNA-binding</keyword>
<evidence type="ECO:0000313" key="7">
    <source>
        <dbReference type="Proteomes" id="UP000502608"/>
    </source>
</evidence>
<dbReference type="Pfam" id="PF00126">
    <property type="entry name" value="HTH_1"/>
    <property type="match status" value="1"/>
</dbReference>
<dbReference type="Pfam" id="PF03466">
    <property type="entry name" value="LysR_substrate"/>
    <property type="match status" value="1"/>
</dbReference>
<dbReference type="Gene3D" id="3.40.190.290">
    <property type="match status" value="1"/>
</dbReference>
<evidence type="ECO:0000313" key="6">
    <source>
        <dbReference type="EMBL" id="QIR15595.1"/>
    </source>
</evidence>
<dbReference type="InterPro" id="IPR005119">
    <property type="entry name" value="LysR_subst-bd"/>
</dbReference>
<keyword evidence="7" id="KW-1185">Reference proteome</keyword>
<evidence type="ECO:0000259" key="5">
    <source>
        <dbReference type="PROSITE" id="PS50931"/>
    </source>
</evidence>
<dbReference type="RefSeq" id="WP_167679451.1">
    <property type="nucleotide sequence ID" value="NZ_CP050313.1"/>
</dbReference>
<organism evidence="6 7">
    <name type="scientific">Shewanella aestuarii</name>
    <dbReference type="NCBI Taxonomy" id="1028752"/>
    <lineage>
        <taxon>Bacteria</taxon>
        <taxon>Pseudomonadati</taxon>
        <taxon>Pseudomonadota</taxon>
        <taxon>Gammaproteobacteria</taxon>
        <taxon>Alteromonadales</taxon>
        <taxon>Shewanellaceae</taxon>
        <taxon>Shewanella</taxon>
    </lineage>
</organism>
<dbReference type="AlphaFoldDB" id="A0A6G9QNF6"/>
<evidence type="ECO:0000256" key="2">
    <source>
        <dbReference type="ARBA" id="ARBA00023015"/>
    </source>
</evidence>
<dbReference type="Proteomes" id="UP000502608">
    <property type="component" value="Chromosome"/>
</dbReference>
<reference evidence="6 7" key="1">
    <citation type="submission" date="2020-03" db="EMBL/GenBank/DDBJ databases">
        <title>Complete genome sequence of Shewanella sp.</title>
        <authorList>
            <person name="Kim Y.-S."/>
            <person name="Kim S.-J."/>
            <person name="Jung H.-K."/>
            <person name="Kim K.-H."/>
        </authorList>
    </citation>
    <scope>NUCLEOTIDE SEQUENCE [LARGE SCALE GENOMIC DNA]</scope>
    <source>
        <strain evidence="6 7">PN3F2</strain>
    </source>
</reference>
<name>A0A6G9QNF6_9GAMM</name>
<proteinExistence type="inferred from homology"/>
<dbReference type="KEGG" id="saes:HBH39_14790"/>
<dbReference type="PROSITE" id="PS50931">
    <property type="entry name" value="HTH_LYSR"/>
    <property type="match status" value="1"/>
</dbReference>
<dbReference type="CDD" id="cd05466">
    <property type="entry name" value="PBP2_LTTR_substrate"/>
    <property type="match status" value="1"/>
</dbReference>
<feature type="domain" description="HTH lysR-type" evidence="5">
    <location>
        <begin position="1"/>
        <end position="60"/>
    </location>
</feature>
<keyword evidence="2" id="KW-0805">Transcription regulation</keyword>
<dbReference type="SUPFAM" id="SSF46785">
    <property type="entry name" value="Winged helix' DNA-binding domain"/>
    <property type="match status" value="1"/>
</dbReference>
<sequence length="298" mass="33871">MNFSLEQLRSFVAVYEQRSFSKAAVKLEKHRTTIGQVITNLEDQVAVQLFERIGRSVEPTTDGTLLYHYAKQAVEQAHTFDQVALSLSYGQLESINIAYCSFIPHSVLAHIRKNLQVQFPLMKVNFFVRTKEEVEDGIKDGTIHFAIVNSYKSIAIKSIDATFFRNVRFSIFVSRNDPLASLPSDLTFGALRSGRQLVLASLIEDDIAEKVILSAEYEVIDQLSLIIKFLQQGLGWSILPQVIKSSEYVSENLVEITCDEMREHFQIPIALWCKPSKQSQVIKKSIIDSIFDFLENTK</sequence>
<dbReference type="Gene3D" id="1.10.10.10">
    <property type="entry name" value="Winged helix-like DNA-binding domain superfamily/Winged helix DNA-binding domain"/>
    <property type="match status" value="1"/>
</dbReference>
<dbReference type="InterPro" id="IPR000847">
    <property type="entry name" value="LysR_HTH_N"/>
</dbReference>
<evidence type="ECO:0000256" key="4">
    <source>
        <dbReference type="ARBA" id="ARBA00023163"/>
    </source>
</evidence>
<protein>
    <submittedName>
        <fullName evidence="6">LysR family transcriptional regulator</fullName>
    </submittedName>
</protein>